<dbReference type="InterPro" id="IPR036390">
    <property type="entry name" value="WH_DNA-bd_sf"/>
</dbReference>
<dbReference type="CDD" id="cd02440">
    <property type="entry name" value="AdoMet_MTases"/>
    <property type="match status" value="1"/>
</dbReference>
<dbReference type="Gene3D" id="3.40.50.150">
    <property type="entry name" value="Vaccinia Virus protein VP39"/>
    <property type="match status" value="1"/>
</dbReference>
<feature type="active site" description="Proton acceptor" evidence="4">
    <location>
        <position position="266"/>
    </location>
</feature>
<proteinExistence type="predicted"/>
<dbReference type="InterPro" id="IPR029063">
    <property type="entry name" value="SAM-dependent_MTases_sf"/>
</dbReference>
<comment type="caution">
    <text evidence="7">The sequence shown here is derived from an EMBL/GenBank/DDBJ whole genome shotgun (WGS) entry which is preliminary data.</text>
</comment>
<evidence type="ECO:0000256" key="1">
    <source>
        <dbReference type="ARBA" id="ARBA00022603"/>
    </source>
</evidence>
<sequence>MDEILEEKAVRAFAKEDKMAERELTAAQLMDLTLGFTKIQALGAALDFVLFTKLSGGKGVNVPEAADLLRIEERPARALLIFCAALGLLERREDGRYYNSPLSEKFLVRGKPDYFGGWAIMARDRLFPAWMGLTEALRTNRPRTWKEGSGHFESIYSQSGELRTFLEGMHSLSIHSGRALAEALDFSSYGRLLDVGGGSGAYAIAVLEHHPHLRGAVFDLPSTLEVAQEKIAGAGLSGRLKTIGGDFFKEELPAGFDVHLLSMILHDWPPKENLAILQACFDALPSGGIVIISELMMDDEETGPLPAAQMAMNMVIENTGFNYTWGEYEQRLKDAGFREIRRIPLESPAANGVIVGSKS</sequence>
<dbReference type="GO" id="GO:0032259">
    <property type="term" value="P:methylation"/>
    <property type="evidence" value="ECO:0007669"/>
    <property type="project" value="UniProtKB-KW"/>
</dbReference>
<feature type="domain" description="O-methyltransferase dimerisation" evidence="6">
    <location>
        <begin position="30"/>
        <end position="108"/>
    </location>
</feature>
<dbReference type="InterPro" id="IPR016461">
    <property type="entry name" value="COMT-like"/>
</dbReference>
<dbReference type="InterPro" id="IPR001077">
    <property type="entry name" value="COMT_C"/>
</dbReference>
<evidence type="ECO:0000256" key="4">
    <source>
        <dbReference type="PIRSR" id="PIRSR005739-1"/>
    </source>
</evidence>
<dbReference type="GO" id="GO:0008171">
    <property type="term" value="F:O-methyltransferase activity"/>
    <property type="evidence" value="ECO:0007669"/>
    <property type="project" value="InterPro"/>
</dbReference>
<dbReference type="PIRSF" id="PIRSF005739">
    <property type="entry name" value="O-mtase"/>
    <property type="match status" value="1"/>
</dbReference>
<feature type="domain" description="O-methyltransferase C-terminal" evidence="5">
    <location>
        <begin position="130"/>
        <end position="338"/>
    </location>
</feature>
<evidence type="ECO:0000259" key="5">
    <source>
        <dbReference type="Pfam" id="PF00891"/>
    </source>
</evidence>
<dbReference type="AlphaFoldDB" id="A0A837ISR5"/>
<reference evidence="7 8" key="1">
    <citation type="journal article" date="2015" name="Nature">
        <title>rRNA introns, odd ribosomes, and small enigmatic genomes across a large radiation of phyla.</title>
        <authorList>
            <person name="Brown C.T."/>
            <person name="Hug L.A."/>
            <person name="Thomas B.C."/>
            <person name="Sharon I."/>
            <person name="Castelle C.J."/>
            <person name="Singh A."/>
            <person name="Wilkins M.J."/>
            <person name="Williams K.H."/>
            <person name="Banfield J.F."/>
        </authorList>
    </citation>
    <scope>NUCLEOTIDE SEQUENCE [LARGE SCALE GENOMIC DNA]</scope>
</reference>
<keyword evidence="3" id="KW-0949">S-adenosyl-L-methionine</keyword>
<dbReference type="GO" id="GO:0046983">
    <property type="term" value="F:protein dimerization activity"/>
    <property type="evidence" value="ECO:0007669"/>
    <property type="project" value="InterPro"/>
</dbReference>
<evidence type="ECO:0000256" key="2">
    <source>
        <dbReference type="ARBA" id="ARBA00022679"/>
    </source>
</evidence>
<name>A0A837ISR5_9BACT</name>
<dbReference type="SUPFAM" id="SSF46785">
    <property type="entry name" value="Winged helix' DNA-binding domain"/>
    <property type="match status" value="1"/>
</dbReference>
<dbReference type="Pfam" id="PF08100">
    <property type="entry name" value="Dimerisation"/>
    <property type="match status" value="1"/>
</dbReference>
<dbReference type="SUPFAM" id="SSF53335">
    <property type="entry name" value="S-adenosyl-L-methionine-dependent methyltransferases"/>
    <property type="match status" value="1"/>
</dbReference>
<dbReference type="Proteomes" id="UP000034462">
    <property type="component" value="Unassembled WGS sequence"/>
</dbReference>
<evidence type="ECO:0000313" key="8">
    <source>
        <dbReference type="Proteomes" id="UP000034462"/>
    </source>
</evidence>
<evidence type="ECO:0000259" key="6">
    <source>
        <dbReference type="Pfam" id="PF08100"/>
    </source>
</evidence>
<dbReference type="EMBL" id="LCPH01000001">
    <property type="protein sequence ID" value="KKU93510.1"/>
    <property type="molecule type" value="Genomic_DNA"/>
</dbReference>
<dbReference type="PANTHER" id="PTHR43712">
    <property type="entry name" value="PUTATIVE (AFU_ORTHOLOGUE AFUA_4G14580)-RELATED"/>
    <property type="match status" value="1"/>
</dbReference>
<dbReference type="PANTHER" id="PTHR43712:SF2">
    <property type="entry name" value="O-METHYLTRANSFERASE CICE"/>
    <property type="match status" value="1"/>
</dbReference>
<keyword evidence="2 7" id="KW-0808">Transferase</keyword>
<evidence type="ECO:0000313" key="7">
    <source>
        <dbReference type="EMBL" id="KKU93510.1"/>
    </source>
</evidence>
<dbReference type="PROSITE" id="PS51683">
    <property type="entry name" value="SAM_OMT_II"/>
    <property type="match status" value="1"/>
</dbReference>
<evidence type="ECO:0000256" key="3">
    <source>
        <dbReference type="ARBA" id="ARBA00022691"/>
    </source>
</evidence>
<gene>
    <name evidence="7" type="ORF">UY25_C0001G0003</name>
</gene>
<organism evidence="7 8">
    <name type="scientific">Candidatus Yanofskybacteria bacterium GW2011_GWC1_48_11</name>
    <dbReference type="NCBI Taxonomy" id="1619027"/>
    <lineage>
        <taxon>Bacteria</taxon>
        <taxon>Candidatus Yanofskyibacteriota</taxon>
    </lineage>
</organism>
<keyword evidence="1 7" id="KW-0489">Methyltransferase</keyword>
<dbReference type="Pfam" id="PF00891">
    <property type="entry name" value="Methyltransf_2"/>
    <property type="match status" value="1"/>
</dbReference>
<protein>
    <submittedName>
        <fullName evidence="7">O-methyltransferase, family 2</fullName>
    </submittedName>
</protein>
<dbReference type="InterPro" id="IPR012967">
    <property type="entry name" value="COMT_dimerisation"/>
</dbReference>
<accession>A0A837ISR5</accession>
<dbReference type="Gene3D" id="1.10.10.10">
    <property type="entry name" value="Winged helix-like DNA-binding domain superfamily/Winged helix DNA-binding domain"/>
    <property type="match status" value="1"/>
</dbReference>
<dbReference type="InterPro" id="IPR036388">
    <property type="entry name" value="WH-like_DNA-bd_sf"/>
</dbReference>